<keyword evidence="2" id="KW-0472">Membrane</keyword>
<dbReference type="EMBL" id="VJMJ01000205">
    <property type="protein sequence ID" value="KAF0726834.1"/>
    <property type="molecule type" value="Genomic_DNA"/>
</dbReference>
<comment type="caution">
    <text evidence="3">The sequence shown here is derived from an EMBL/GenBank/DDBJ whole genome shotgun (WGS) entry which is preliminary data.</text>
</comment>
<evidence type="ECO:0000313" key="4">
    <source>
        <dbReference type="Proteomes" id="UP000481153"/>
    </source>
</evidence>
<keyword evidence="4" id="KW-1185">Reference proteome</keyword>
<feature type="region of interest" description="Disordered" evidence="1">
    <location>
        <begin position="1"/>
        <end position="21"/>
    </location>
</feature>
<reference evidence="3 4" key="1">
    <citation type="submission" date="2019-07" db="EMBL/GenBank/DDBJ databases">
        <title>Genomics analysis of Aphanomyces spp. identifies a new class of oomycete effector associated with host adaptation.</title>
        <authorList>
            <person name="Gaulin E."/>
        </authorList>
    </citation>
    <scope>NUCLEOTIDE SEQUENCE [LARGE SCALE GENOMIC DNA]</scope>
    <source>
        <strain evidence="3 4">ATCC 201684</strain>
    </source>
</reference>
<dbReference type="VEuPathDB" id="FungiDB:AeMF1_013594"/>
<evidence type="ECO:0000313" key="3">
    <source>
        <dbReference type="EMBL" id="KAF0726834.1"/>
    </source>
</evidence>
<organism evidence="3 4">
    <name type="scientific">Aphanomyces euteiches</name>
    <dbReference type="NCBI Taxonomy" id="100861"/>
    <lineage>
        <taxon>Eukaryota</taxon>
        <taxon>Sar</taxon>
        <taxon>Stramenopiles</taxon>
        <taxon>Oomycota</taxon>
        <taxon>Saprolegniomycetes</taxon>
        <taxon>Saprolegniales</taxon>
        <taxon>Verrucalvaceae</taxon>
        <taxon>Aphanomyces</taxon>
    </lineage>
</organism>
<dbReference type="AlphaFoldDB" id="A0A6G0WHY7"/>
<keyword evidence="2" id="KW-0812">Transmembrane</keyword>
<proteinExistence type="predicted"/>
<keyword evidence="2" id="KW-1133">Transmembrane helix</keyword>
<name>A0A6G0WHY7_9STRA</name>
<sequence length="181" mass="20302">MERRKLHGLQAAQDEDIEPPGEYMMNQSMTNATFPEILVPRGSEIPNAVDSYIPPAQKAAMSTLNLTVCLVAIVAVLIAAVVFLALFRQRQRHPHQHYIPHLEAENTKSRYATGMLVLDTLTNRDPAALLMSMDRTREEGEPSIVLETSGHLDFTSDRLMDIWEDHADSDNSDDTESRTDV</sequence>
<accession>A0A6G0WHY7</accession>
<evidence type="ECO:0000256" key="1">
    <source>
        <dbReference type="SAM" id="MobiDB-lite"/>
    </source>
</evidence>
<feature type="transmembrane region" description="Helical" evidence="2">
    <location>
        <begin position="64"/>
        <end position="87"/>
    </location>
</feature>
<evidence type="ECO:0000256" key="2">
    <source>
        <dbReference type="SAM" id="Phobius"/>
    </source>
</evidence>
<protein>
    <submittedName>
        <fullName evidence="3">Uncharacterized protein</fullName>
    </submittedName>
</protein>
<gene>
    <name evidence="3" type="ORF">Ae201684_014977</name>
</gene>
<dbReference type="Proteomes" id="UP000481153">
    <property type="component" value="Unassembled WGS sequence"/>
</dbReference>